<reference evidence="1 2" key="1">
    <citation type="journal article" date="2012" name="J. Bacteriol.">
        <title>Genome Sequence of n-Alkane-Degrading Hydrocarboniphaga effusa Strain AP103T (ATCC BAA-332T).</title>
        <authorList>
            <person name="Chang H.K."/>
            <person name="Zylstra G.J."/>
            <person name="Chae J.C."/>
        </authorList>
    </citation>
    <scope>NUCLEOTIDE SEQUENCE [LARGE SCALE GENOMIC DNA]</scope>
    <source>
        <strain evidence="1 2">AP103</strain>
    </source>
</reference>
<dbReference type="STRING" id="1172194.WQQ_36610"/>
<sequence length="40" mass="4332">MTPALQLHGFTPGAISRMRSRTLSGRIGKNLSPPPFFGFS</sequence>
<dbReference type="AlphaFoldDB" id="I8HYF6"/>
<comment type="caution">
    <text evidence="1">The sequence shown here is derived from an EMBL/GenBank/DDBJ whole genome shotgun (WGS) entry which is preliminary data.</text>
</comment>
<dbReference type="EMBL" id="AKGD01000003">
    <property type="protein sequence ID" value="EIT68466.1"/>
    <property type="molecule type" value="Genomic_DNA"/>
</dbReference>
<proteinExistence type="predicted"/>
<accession>I8HYF6</accession>
<evidence type="ECO:0000313" key="2">
    <source>
        <dbReference type="Proteomes" id="UP000003704"/>
    </source>
</evidence>
<evidence type="ECO:0000313" key="1">
    <source>
        <dbReference type="EMBL" id="EIT68466.1"/>
    </source>
</evidence>
<dbReference type="Proteomes" id="UP000003704">
    <property type="component" value="Unassembled WGS sequence"/>
</dbReference>
<organism evidence="1 2">
    <name type="scientific">Hydrocarboniphaga effusa AP103</name>
    <dbReference type="NCBI Taxonomy" id="1172194"/>
    <lineage>
        <taxon>Bacteria</taxon>
        <taxon>Pseudomonadati</taxon>
        <taxon>Pseudomonadota</taxon>
        <taxon>Gammaproteobacteria</taxon>
        <taxon>Nevskiales</taxon>
        <taxon>Nevskiaceae</taxon>
        <taxon>Hydrocarboniphaga</taxon>
    </lineage>
</organism>
<keyword evidence="2" id="KW-1185">Reference proteome</keyword>
<name>I8HYF6_9GAMM</name>
<gene>
    <name evidence="1" type="ORF">WQQ_36610</name>
</gene>
<protein>
    <submittedName>
        <fullName evidence="1">Uncharacterized protein</fullName>
    </submittedName>
</protein>